<accession>A0ABV0JS62</accession>
<evidence type="ECO:0000256" key="1">
    <source>
        <dbReference type="ARBA" id="ARBA00004651"/>
    </source>
</evidence>
<evidence type="ECO:0000313" key="10">
    <source>
        <dbReference type="Proteomes" id="UP001442494"/>
    </source>
</evidence>
<dbReference type="InterPro" id="IPR026392">
    <property type="entry name" value="Exo/Archaeosortase_dom"/>
</dbReference>
<feature type="transmembrane region" description="Helical" evidence="8">
    <location>
        <begin position="123"/>
        <end position="140"/>
    </location>
</feature>
<evidence type="ECO:0000256" key="3">
    <source>
        <dbReference type="ARBA" id="ARBA00022670"/>
    </source>
</evidence>
<keyword evidence="5 9" id="KW-0378">Hydrolase</keyword>
<feature type="transmembrane region" description="Helical" evidence="8">
    <location>
        <begin position="44"/>
        <end position="59"/>
    </location>
</feature>
<organism evidence="9 10">
    <name type="scientific">Funiculus sociatus GB2-A5</name>
    <dbReference type="NCBI Taxonomy" id="2933946"/>
    <lineage>
        <taxon>Bacteria</taxon>
        <taxon>Bacillati</taxon>
        <taxon>Cyanobacteriota</taxon>
        <taxon>Cyanophyceae</taxon>
        <taxon>Coleofasciculales</taxon>
        <taxon>Coleofasciculaceae</taxon>
        <taxon>Funiculus</taxon>
    </lineage>
</organism>
<evidence type="ECO:0000256" key="6">
    <source>
        <dbReference type="ARBA" id="ARBA00022989"/>
    </source>
</evidence>
<protein>
    <submittedName>
        <fullName evidence="9">Cyanoexosortase A</fullName>
        <ecNumber evidence="9">3.4.22.-</ecNumber>
    </submittedName>
</protein>
<dbReference type="NCBIfam" id="TIGR04178">
    <property type="entry name" value="exo_archaeo"/>
    <property type="match status" value="1"/>
</dbReference>
<gene>
    <name evidence="9" type="primary">crtA</name>
    <name evidence="9" type="ORF">NDI37_15865</name>
</gene>
<keyword evidence="7 8" id="KW-0472">Membrane</keyword>
<evidence type="ECO:0000313" key="9">
    <source>
        <dbReference type="EMBL" id="MEP0865944.1"/>
    </source>
</evidence>
<dbReference type="InterPro" id="IPR019127">
    <property type="entry name" value="Exosortase"/>
</dbReference>
<dbReference type="GO" id="GO:0016787">
    <property type="term" value="F:hydrolase activity"/>
    <property type="evidence" value="ECO:0007669"/>
    <property type="project" value="UniProtKB-KW"/>
</dbReference>
<proteinExistence type="predicted"/>
<dbReference type="RefSeq" id="WP_190418229.1">
    <property type="nucleotide sequence ID" value="NZ_JAMPKK010000034.1"/>
</dbReference>
<evidence type="ECO:0000256" key="4">
    <source>
        <dbReference type="ARBA" id="ARBA00022692"/>
    </source>
</evidence>
<keyword evidence="2" id="KW-1003">Cell membrane</keyword>
<evidence type="ECO:0000256" key="2">
    <source>
        <dbReference type="ARBA" id="ARBA00022475"/>
    </source>
</evidence>
<dbReference type="Proteomes" id="UP001442494">
    <property type="component" value="Unassembled WGS sequence"/>
</dbReference>
<name>A0ABV0JS62_9CYAN</name>
<feature type="transmembrane region" description="Helical" evidence="8">
    <location>
        <begin position="71"/>
        <end position="94"/>
    </location>
</feature>
<feature type="transmembrane region" description="Helical" evidence="8">
    <location>
        <begin position="17"/>
        <end position="37"/>
    </location>
</feature>
<dbReference type="InterPro" id="IPR022505">
    <property type="entry name" value="Exosortase_cyanobac"/>
</dbReference>
<feature type="transmembrane region" description="Helical" evidence="8">
    <location>
        <begin position="261"/>
        <end position="278"/>
    </location>
</feature>
<dbReference type="EMBL" id="JAMPKK010000034">
    <property type="protein sequence ID" value="MEP0865944.1"/>
    <property type="molecule type" value="Genomic_DNA"/>
</dbReference>
<keyword evidence="3" id="KW-0645">Protease</keyword>
<feature type="transmembrane region" description="Helical" evidence="8">
    <location>
        <begin position="185"/>
        <end position="210"/>
    </location>
</feature>
<dbReference type="Pfam" id="PF09721">
    <property type="entry name" value="Exosortase_EpsH"/>
    <property type="match status" value="1"/>
</dbReference>
<reference evidence="9 10" key="1">
    <citation type="submission" date="2022-04" db="EMBL/GenBank/DDBJ databases">
        <title>Positive selection, recombination, and allopatry shape intraspecific diversity of widespread and dominant cyanobacteria.</title>
        <authorList>
            <person name="Wei J."/>
            <person name="Shu W."/>
            <person name="Hu C."/>
        </authorList>
    </citation>
    <scope>NUCLEOTIDE SEQUENCE [LARGE SCALE GENOMIC DNA]</scope>
    <source>
        <strain evidence="9 10">GB2-A5</strain>
    </source>
</reference>
<comment type="subcellular location">
    <subcellularLocation>
        <location evidence="1">Cell membrane</location>
        <topology evidence="1">Multi-pass membrane protein</topology>
    </subcellularLocation>
</comment>
<keyword evidence="6 8" id="KW-1133">Transmembrane helix</keyword>
<evidence type="ECO:0000256" key="7">
    <source>
        <dbReference type="ARBA" id="ARBA00023136"/>
    </source>
</evidence>
<feature type="transmembrane region" description="Helical" evidence="8">
    <location>
        <begin position="217"/>
        <end position="241"/>
    </location>
</feature>
<evidence type="ECO:0000256" key="8">
    <source>
        <dbReference type="SAM" id="Phobius"/>
    </source>
</evidence>
<evidence type="ECO:0000256" key="5">
    <source>
        <dbReference type="ARBA" id="ARBA00022801"/>
    </source>
</evidence>
<dbReference type="NCBIfam" id="TIGR03763">
    <property type="entry name" value="cyanoexo_CrtA"/>
    <property type="match status" value="1"/>
</dbReference>
<sequence>MKKRTVTVGRLLGNSKLWLFAIAFGIAAVQVILTWKLTRDSDRLSLTVLSWCALFSLLWKKRNTLKVESDIFSTLFGIFLIATSLIKSTSLFWFESSFIKIAVLFFALGLALIASGFNGLKQYLQEFIIVLLLVIPEELLLQQLENLINTSLLAAKFSTFMLWYLGFTVSRQGVNVILPNGAIEIYAGCSGLNAMLLLLRLSLLFVLVFPTELYKKILLPTAGVLLAFLINGIRVALMAVLVASSNQQAFEYWHGSEGNQIFSTISILVFGILCQLFLHENKLEHPENMEF</sequence>
<keyword evidence="4 8" id="KW-0812">Transmembrane</keyword>
<feature type="transmembrane region" description="Helical" evidence="8">
    <location>
        <begin position="101"/>
        <end position="117"/>
    </location>
</feature>
<keyword evidence="10" id="KW-1185">Reference proteome</keyword>
<comment type="caution">
    <text evidence="9">The sequence shown here is derived from an EMBL/GenBank/DDBJ whole genome shotgun (WGS) entry which is preliminary data.</text>
</comment>
<dbReference type="EC" id="3.4.22.-" evidence="9"/>